<proteinExistence type="inferred from homology"/>
<comment type="catalytic activity">
    <reaction evidence="1">
        <text>Release of an N-terminal amino acid, Xaa-|-Yaa- from a peptide, amide or arylamide. Xaa is preferably Ala, but may be most amino acids including Pro (slow action). When a terminal hydrophobic residue is followed by a prolyl residue, the two may be released as an intact Xaa-Pro dipeptide.</text>
        <dbReference type="EC" id="3.4.11.2"/>
    </reaction>
</comment>
<dbReference type="GO" id="GO:0016285">
    <property type="term" value="F:alanyl aminopeptidase activity"/>
    <property type="evidence" value="ECO:0007669"/>
    <property type="project" value="UniProtKB-EC"/>
</dbReference>
<dbReference type="Pfam" id="PF01433">
    <property type="entry name" value="Peptidase_M1"/>
    <property type="match status" value="1"/>
</dbReference>
<evidence type="ECO:0000256" key="1">
    <source>
        <dbReference type="ARBA" id="ARBA00000098"/>
    </source>
</evidence>
<dbReference type="GO" id="GO:0043171">
    <property type="term" value="P:peptide catabolic process"/>
    <property type="evidence" value="ECO:0007669"/>
    <property type="project" value="TreeGrafter"/>
</dbReference>
<dbReference type="GO" id="GO:0006508">
    <property type="term" value="P:proteolysis"/>
    <property type="evidence" value="ECO:0007669"/>
    <property type="project" value="UniProtKB-KW"/>
</dbReference>
<dbReference type="SUPFAM" id="SSF55486">
    <property type="entry name" value="Metalloproteases ('zincins'), catalytic domain"/>
    <property type="match status" value="1"/>
</dbReference>
<dbReference type="Gene3D" id="2.60.40.1910">
    <property type="match status" value="1"/>
</dbReference>
<dbReference type="GO" id="GO:0005737">
    <property type="term" value="C:cytoplasm"/>
    <property type="evidence" value="ECO:0007669"/>
    <property type="project" value="TreeGrafter"/>
</dbReference>
<reference evidence="17 18" key="1">
    <citation type="submission" date="2018-06" db="EMBL/GenBank/DDBJ databases">
        <authorList>
            <person name="Pothier F. J."/>
        </authorList>
    </citation>
    <scope>NUCLEOTIDE SEQUENCE [LARGE SCALE GENOMIC DNA]</scope>
    <source>
        <strain evidence="17 18">CPBF 424</strain>
    </source>
</reference>
<dbReference type="GO" id="GO:0042277">
    <property type="term" value="F:peptide binding"/>
    <property type="evidence" value="ECO:0007669"/>
    <property type="project" value="TreeGrafter"/>
</dbReference>
<dbReference type="InterPro" id="IPR001930">
    <property type="entry name" value="Peptidase_M1"/>
</dbReference>
<feature type="active site" description="Proton acceptor" evidence="9">
    <location>
        <position position="338"/>
    </location>
</feature>
<evidence type="ECO:0000259" key="15">
    <source>
        <dbReference type="Pfam" id="PF11838"/>
    </source>
</evidence>
<feature type="binding site" evidence="10">
    <location>
        <position position="341"/>
    </location>
    <ligand>
        <name>Zn(2+)</name>
        <dbReference type="ChEBI" id="CHEBI:29105"/>
        <note>catalytic</note>
    </ligand>
</feature>
<feature type="site" description="Transition state stabilizer" evidence="11">
    <location>
        <position position="423"/>
    </location>
</feature>
<dbReference type="GO" id="GO:0016020">
    <property type="term" value="C:membrane"/>
    <property type="evidence" value="ECO:0007669"/>
    <property type="project" value="TreeGrafter"/>
</dbReference>
<dbReference type="Pfam" id="PF11838">
    <property type="entry name" value="ERAP1_C"/>
    <property type="match status" value="1"/>
</dbReference>
<dbReference type="InterPro" id="IPR050344">
    <property type="entry name" value="Peptidase_M1_aminopeptidases"/>
</dbReference>
<feature type="chain" id="PRO_5041273224" description="Aminopeptidase" evidence="13">
    <location>
        <begin position="25"/>
        <end position="887"/>
    </location>
</feature>
<evidence type="ECO:0000256" key="6">
    <source>
        <dbReference type="ARBA" id="ARBA00022801"/>
    </source>
</evidence>
<comment type="cofactor">
    <cofactor evidence="10 12">
        <name>Zn(2+)</name>
        <dbReference type="ChEBI" id="CHEBI:29105"/>
    </cofactor>
    <text evidence="10 12">Binds 1 zinc ion per subunit.</text>
</comment>
<comment type="similarity">
    <text evidence="2 12">Belongs to the peptidase M1 family.</text>
</comment>
<evidence type="ECO:0000256" key="8">
    <source>
        <dbReference type="ARBA" id="ARBA00023049"/>
    </source>
</evidence>
<organism evidence="17 18">
    <name type="scientific">Xanthomonas euroxanthea</name>
    <dbReference type="NCBI Taxonomy" id="2259622"/>
    <lineage>
        <taxon>Bacteria</taxon>
        <taxon>Pseudomonadati</taxon>
        <taxon>Pseudomonadota</taxon>
        <taxon>Gammaproteobacteria</taxon>
        <taxon>Lysobacterales</taxon>
        <taxon>Lysobacteraceae</taxon>
        <taxon>Xanthomonas</taxon>
    </lineage>
</organism>
<evidence type="ECO:0000256" key="9">
    <source>
        <dbReference type="PIRSR" id="PIRSR634016-1"/>
    </source>
</evidence>
<dbReference type="EC" id="3.4.11.-" evidence="12"/>
<evidence type="ECO:0000256" key="4">
    <source>
        <dbReference type="ARBA" id="ARBA00022670"/>
    </source>
</evidence>
<dbReference type="FunFam" id="1.10.390.10:FF:000006">
    <property type="entry name" value="Puromycin-sensitive aminopeptidase"/>
    <property type="match status" value="1"/>
</dbReference>
<dbReference type="EMBL" id="UIHB01000001">
    <property type="protein sequence ID" value="SUZ27360.1"/>
    <property type="molecule type" value="Genomic_DNA"/>
</dbReference>
<feature type="domain" description="ERAP1-like C-terminal" evidence="15">
    <location>
        <begin position="557"/>
        <end position="865"/>
    </location>
</feature>
<dbReference type="InterPro" id="IPR034016">
    <property type="entry name" value="M1_APN-typ"/>
</dbReference>
<keyword evidence="4 12" id="KW-0645">Protease</keyword>
<name>A0AA46C6H8_9XANT</name>
<evidence type="ECO:0000313" key="17">
    <source>
        <dbReference type="EMBL" id="SUZ27360.1"/>
    </source>
</evidence>
<evidence type="ECO:0000256" key="7">
    <source>
        <dbReference type="ARBA" id="ARBA00022833"/>
    </source>
</evidence>
<evidence type="ECO:0000259" key="16">
    <source>
        <dbReference type="Pfam" id="PF17900"/>
    </source>
</evidence>
<dbReference type="InterPro" id="IPR027268">
    <property type="entry name" value="Peptidase_M4/M1_CTD_sf"/>
</dbReference>
<dbReference type="PANTHER" id="PTHR11533:SF174">
    <property type="entry name" value="PUROMYCIN-SENSITIVE AMINOPEPTIDASE-RELATED"/>
    <property type="match status" value="1"/>
</dbReference>
<dbReference type="Proteomes" id="UP000254168">
    <property type="component" value="Unassembled WGS sequence"/>
</dbReference>
<dbReference type="PANTHER" id="PTHR11533">
    <property type="entry name" value="PROTEASE M1 ZINC METALLOPROTEASE"/>
    <property type="match status" value="1"/>
</dbReference>
<evidence type="ECO:0000256" key="10">
    <source>
        <dbReference type="PIRSR" id="PIRSR634016-3"/>
    </source>
</evidence>
<keyword evidence="13" id="KW-0732">Signal</keyword>
<dbReference type="Gene3D" id="1.10.390.10">
    <property type="entry name" value="Neutral Protease Domain 2"/>
    <property type="match status" value="1"/>
</dbReference>
<feature type="binding site" evidence="10">
    <location>
        <position position="360"/>
    </location>
    <ligand>
        <name>Zn(2+)</name>
        <dbReference type="ChEBI" id="CHEBI:29105"/>
        <note>catalytic</note>
    </ligand>
</feature>
<sequence length="887" mass="95995">MRLPLVTAIALALVGTSPAVSAFAAAPVPPSAEASSITTQLPRTAKPTHYAVEITPHADKMRFDGKVAIDISVLQPTDQIVLQAASLSFARGTLTQKGGKPQSAKISTDAEAQTATFAFGKSLAAGEYVLSIDYSGVINTQANGLFALDYTTAQGARRALFTQFENSDARRFIPSWDEPNFKATFDLAINAPAGQMAVSNMPVVSSRPGANGRTRIAFQTSPKMSTYLLFVSVGDFERATVTADNGTEIGVIAQKGKVGQAQFALESGRDVLHEYNAYFGIPYPLPKLDNIAAPGRSQFFSAMENWGAIFTFEYSLLLDPAVANIDTKQGVFTVAAHEIAHQWFGNLVTMAWWDDLWLNEGFANWMEARTTAKLHPEWDIDKTGPAKKSRLAMWRDAYVTTHPVVQHVATVEQASQAFDAITYAKGEAVIAMLEDYVGSDHWRDGVRSYIKQHQYGNAVTDQLWQQIDAVAPGKQFTQVAHDFTLQPGVPLIKASTRCVGGQTTVTLEQGELTLDRPDKQPLRWHVPVVVRSGDAKPVRVLVDGTAQVQVPSCDAPVVVNAGQKGYFRTLYAPAQFKALISRFGALPVVDQLGVLNDTDALADAGMQTEADVLDLTAQVAVGASPDVWDMVAGIYDGVDGSFEHDPAGRAAWRAYAVPRLSAEFATLGWDNRDGDSAQIQQLRTRLIASLSDMGDAAVIAEARRRFAAFQATPASLSPELRDSVLGAVARNADTATWDALHALAKQETSAMVRDAYYDFLSMPIDEALAKRALALALTPEPGATTGASMIDRVASQHPELAFDFAVAHRTQVDTLVDSTSRARYYPGLGIDSAELATADRIKAYAEQYIAPTSRQAADNAINTIQTRVKLRAASLPQIKAWLKARKR</sequence>
<feature type="binding site" evidence="10">
    <location>
        <position position="337"/>
    </location>
    <ligand>
        <name>Zn(2+)</name>
        <dbReference type="ChEBI" id="CHEBI:29105"/>
        <note>catalytic</note>
    </ligand>
</feature>
<comment type="caution">
    <text evidence="17">The sequence shown here is derived from an EMBL/GenBank/DDBJ whole genome shotgun (WGS) entry which is preliminary data.</text>
</comment>
<dbReference type="GO" id="GO:0070006">
    <property type="term" value="F:metalloaminopeptidase activity"/>
    <property type="evidence" value="ECO:0007669"/>
    <property type="project" value="TreeGrafter"/>
</dbReference>
<keyword evidence="7 10" id="KW-0862">Zinc</keyword>
<feature type="domain" description="Aminopeptidase N-like N-terminal" evidence="16">
    <location>
        <begin position="46"/>
        <end position="228"/>
    </location>
</feature>
<evidence type="ECO:0000256" key="3">
    <source>
        <dbReference type="ARBA" id="ARBA00022438"/>
    </source>
</evidence>
<evidence type="ECO:0000313" key="18">
    <source>
        <dbReference type="Proteomes" id="UP000254168"/>
    </source>
</evidence>
<evidence type="ECO:0000256" key="5">
    <source>
        <dbReference type="ARBA" id="ARBA00022723"/>
    </source>
</evidence>
<keyword evidence="3 12" id="KW-0031">Aminopeptidase</keyword>
<accession>A0AA46C6H8</accession>
<evidence type="ECO:0000256" key="2">
    <source>
        <dbReference type="ARBA" id="ARBA00010136"/>
    </source>
</evidence>
<dbReference type="Gene3D" id="1.25.50.20">
    <property type="match status" value="1"/>
</dbReference>
<evidence type="ECO:0000259" key="14">
    <source>
        <dbReference type="Pfam" id="PF01433"/>
    </source>
</evidence>
<protein>
    <recommendedName>
        <fullName evidence="12">Aminopeptidase</fullName>
        <ecNumber evidence="12">3.4.11.-</ecNumber>
    </recommendedName>
</protein>
<dbReference type="Pfam" id="PF17900">
    <property type="entry name" value="Peptidase_M1_N"/>
    <property type="match status" value="1"/>
</dbReference>
<evidence type="ECO:0000256" key="12">
    <source>
        <dbReference type="RuleBase" id="RU364040"/>
    </source>
</evidence>
<dbReference type="RefSeq" id="WP_115676311.1">
    <property type="nucleotide sequence ID" value="NZ_LR994544.1"/>
</dbReference>
<keyword evidence="5 10" id="KW-0479">Metal-binding</keyword>
<dbReference type="SUPFAM" id="SSF63737">
    <property type="entry name" value="Leukotriene A4 hydrolase N-terminal domain"/>
    <property type="match status" value="1"/>
</dbReference>
<evidence type="ECO:0000256" key="13">
    <source>
        <dbReference type="SAM" id="SignalP"/>
    </source>
</evidence>
<dbReference type="AlphaFoldDB" id="A0AA46C6H8"/>
<feature type="domain" description="Peptidase M1 membrane alanine aminopeptidase" evidence="14">
    <location>
        <begin position="263"/>
        <end position="479"/>
    </location>
</feature>
<gene>
    <name evidence="17" type="primary">pepN_2</name>
    <name evidence="17" type="ORF">CPBF424_11440</name>
</gene>
<keyword evidence="6 12" id="KW-0378">Hydrolase</keyword>
<dbReference type="InterPro" id="IPR045357">
    <property type="entry name" value="Aminopeptidase_N-like_N"/>
</dbReference>
<dbReference type="InterPro" id="IPR024571">
    <property type="entry name" value="ERAP1-like_C_dom"/>
</dbReference>
<keyword evidence="18" id="KW-1185">Reference proteome</keyword>
<dbReference type="CDD" id="cd09601">
    <property type="entry name" value="M1_APN-Q_like"/>
    <property type="match status" value="1"/>
</dbReference>
<dbReference type="Gene3D" id="2.60.40.1730">
    <property type="entry name" value="tricorn interacting facor f3 domain"/>
    <property type="match status" value="1"/>
</dbReference>
<keyword evidence="8 12" id="KW-0482">Metalloprotease</keyword>
<dbReference type="PRINTS" id="PR00756">
    <property type="entry name" value="ALADIPTASE"/>
</dbReference>
<dbReference type="InterPro" id="IPR042097">
    <property type="entry name" value="Aminopeptidase_N-like_N_sf"/>
</dbReference>
<dbReference type="GO" id="GO:0008270">
    <property type="term" value="F:zinc ion binding"/>
    <property type="evidence" value="ECO:0007669"/>
    <property type="project" value="UniProtKB-UniRule"/>
</dbReference>
<dbReference type="InterPro" id="IPR014782">
    <property type="entry name" value="Peptidase_M1_dom"/>
</dbReference>
<feature type="signal peptide" evidence="13">
    <location>
        <begin position="1"/>
        <end position="24"/>
    </location>
</feature>
<evidence type="ECO:0000256" key="11">
    <source>
        <dbReference type="PIRSR" id="PIRSR634016-4"/>
    </source>
</evidence>
<dbReference type="GO" id="GO:0005615">
    <property type="term" value="C:extracellular space"/>
    <property type="evidence" value="ECO:0007669"/>
    <property type="project" value="TreeGrafter"/>
</dbReference>